<organism evidence="1 2">
    <name type="scientific">Actinospica acidithermotolerans</name>
    <dbReference type="NCBI Taxonomy" id="2828514"/>
    <lineage>
        <taxon>Bacteria</taxon>
        <taxon>Bacillati</taxon>
        <taxon>Actinomycetota</taxon>
        <taxon>Actinomycetes</taxon>
        <taxon>Catenulisporales</taxon>
        <taxon>Actinospicaceae</taxon>
        <taxon>Actinospica</taxon>
    </lineage>
</organism>
<accession>A0A941EBX7</accession>
<protein>
    <recommendedName>
        <fullName evidence="3">Immunity protein 10 of polymorphic toxin system</fullName>
    </recommendedName>
</protein>
<dbReference type="EMBL" id="JAGSOH010000042">
    <property type="protein sequence ID" value="MBR7827783.1"/>
    <property type="molecule type" value="Genomic_DNA"/>
</dbReference>
<evidence type="ECO:0008006" key="3">
    <source>
        <dbReference type="Google" id="ProtNLM"/>
    </source>
</evidence>
<dbReference type="RefSeq" id="WP_212518925.1">
    <property type="nucleotide sequence ID" value="NZ_JAGSOH010000042.1"/>
</dbReference>
<sequence length="136" mass="14305">MSPAGFDSATHVTIEENQDAFTLALSQDETGERGYLILQCSINPPSSADTAAGLDTYCLLDQDGAVQYGGVTRAVLEDGLLTLSLMSEASGELGVDDGTDTIVLAVPPLDADRVAEALRRIFTYGNPGRRPDLTGI</sequence>
<dbReference type="InterPro" id="IPR028962">
    <property type="entry name" value="Imm10"/>
</dbReference>
<name>A0A941EBX7_9ACTN</name>
<evidence type="ECO:0000313" key="1">
    <source>
        <dbReference type="EMBL" id="MBR7827783.1"/>
    </source>
</evidence>
<gene>
    <name evidence="1" type="ORF">KDK95_15800</name>
</gene>
<dbReference type="Proteomes" id="UP000676325">
    <property type="component" value="Unassembled WGS sequence"/>
</dbReference>
<dbReference type="AlphaFoldDB" id="A0A941EBX7"/>
<comment type="caution">
    <text evidence="1">The sequence shown here is derived from an EMBL/GenBank/DDBJ whole genome shotgun (WGS) entry which is preliminary data.</text>
</comment>
<dbReference type="Pfam" id="PF15588">
    <property type="entry name" value="Imm10"/>
    <property type="match status" value="1"/>
</dbReference>
<keyword evidence="2" id="KW-1185">Reference proteome</keyword>
<evidence type="ECO:0000313" key="2">
    <source>
        <dbReference type="Proteomes" id="UP000676325"/>
    </source>
</evidence>
<reference evidence="1" key="1">
    <citation type="submission" date="2021-04" db="EMBL/GenBank/DDBJ databases">
        <title>Genome based classification of Actinospica acidithermotolerans sp. nov., an actinobacterium isolated from an Indonesian hot spring.</title>
        <authorList>
            <person name="Kusuma A.B."/>
            <person name="Putra K.E."/>
            <person name="Nafisah S."/>
            <person name="Loh J."/>
            <person name="Nouioui I."/>
            <person name="Goodfellow M."/>
        </authorList>
    </citation>
    <scope>NUCLEOTIDE SEQUENCE</scope>
    <source>
        <strain evidence="1">MGRD01-02</strain>
    </source>
</reference>
<proteinExistence type="predicted"/>